<evidence type="ECO:0000256" key="12">
    <source>
        <dbReference type="ARBA" id="ARBA00025198"/>
    </source>
</evidence>
<dbReference type="HAMAP" id="MF_01396">
    <property type="entry name" value="ATP_synth_c_bact"/>
    <property type="match status" value="1"/>
</dbReference>
<feature type="domain" description="V-ATPase proteolipid subunit C-like" evidence="14">
    <location>
        <begin position="7"/>
        <end position="69"/>
    </location>
</feature>
<comment type="subcellular location">
    <subcellularLocation>
        <location evidence="13">Cell membrane</location>
        <topology evidence="13">Multi-pass membrane protein</topology>
    </subcellularLocation>
    <subcellularLocation>
        <location evidence="1">Membrane</location>
        <topology evidence="1">Multi-pass membrane protein</topology>
    </subcellularLocation>
</comment>
<evidence type="ECO:0000256" key="4">
    <source>
        <dbReference type="ARBA" id="ARBA00022547"/>
    </source>
</evidence>
<evidence type="ECO:0000256" key="13">
    <source>
        <dbReference type="HAMAP-Rule" id="MF_01396"/>
    </source>
</evidence>
<dbReference type="InterPro" id="IPR035921">
    <property type="entry name" value="F/V-ATP_Csub_sf"/>
</dbReference>
<evidence type="ECO:0000256" key="1">
    <source>
        <dbReference type="ARBA" id="ARBA00004141"/>
    </source>
</evidence>
<dbReference type="Pfam" id="PF00137">
    <property type="entry name" value="ATP-synt_C"/>
    <property type="match status" value="1"/>
</dbReference>
<dbReference type="EMBL" id="BRXR01000001">
    <property type="protein sequence ID" value="GLC28754.1"/>
    <property type="molecule type" value="Genomic_DNA"/>
</dbReference>
<evidence type="ECO:0000256" key="10">
    <source>
        <dbReference type="ARBA" id="ARBA00023136"/>
    </source>
</evidence>
<proteinExistence type="inferred from homology"/>
<feature type="site" description="Reversibly protonated during proton transport" evidence="13">
    <location>
        <position position="56"/>
    </location>
</feature>
<evidence type="ECO:0000256" key="9">
    <source>
        <dbReference type="ARBA" id="ARBA00023121"/>
    </source>
</evidence>
<keyword evidence="5 13" id="KW-0812">Transmembrane</keyword>
<sequence length="73" mass="7226">MQGIIAIGIGMSVLVGIGAGIGTGLATSKAVESVARQPEASGKITTLLALGSAFSEATAVYGFIIAFLMLAKL</sequence>
<keyword evidence="8 13" id="KW-0406">Ion transport</keyword>
<dbReference type="InterPro" id="IPR002379">
    <property type="entry name" value="ATPase_proteolipid_c-like_dom"/>
</dbReference>
<dbReference type="RefSeq" id="WP_264848021.1">
    <property type="nucleotide sequence ID" value="NZ_BRXR01000001.1"/>
</dbReference>
<dbReference type="PANTHER" id="PTHR10031">
    <property type="entry name" value="ATP SYNTHASE LIPID-BINDING PROTEIN, MITOCHONDRIAL"/>
    <property type="match status" value="1"/>
</dbReference>
<protein>
    <recommendedName>
        <fullName evidence="13">ATP synthase subunit c</fullName>
    </recommendedName>
    <alternativeName>
        <fullName evidence="13">ATP synthase F(0) sector subunit c</fullName>
    </alternativeName>
    <alternativeName>
        <fullName evidence="13">F-type ATPase subunit c</fullName>
        <shortName evidence="13">F-ATPase subunit c</shortName>
    </alternativeName>
    <alternativeName>
        <fullName evidence="13">Lipid-binding protein</fullName>
    </alternativeName>
</protein>
<keyword evidence="6 13" id="KW-0375">Hydrogen ion transport</keyword>
<comment type="function">
    <text evidence="12 13">F(1)F(0) ATP synthase produces ATP from ADP in the presence of a proton or sodium gradient. F-type ATPases consist of two structural domains, F(1) containing the extramembraneous catalytic core and F(0) containing the membrane proton channel, linked together by a central stalk and a peripheral stalk. During catalysis, ATP synthesis in the catalytic domain of F(1) is coupled via a rotary mechanism of the central stalk subunits to proton translocation.</text>
</comment>
<keyword evidence="11 13" id="KW-0066">ATP synthesis</keyword>
<keyword evidence="16" id="KW-1185">Reference proteome</keyword>
<keyword evidence="10 13" id="KW-0472">Membrane</keyword>
<dbReference type="Gene3D" id="1.20.20.10">
    <property type="entry name" value="F1F0 ATP synthase subunit C"/>
    <property type="match status" value="1"/>
</dbReference>
<dbReference type="NCBIfam" id="TIGR01260">
    <property type="entry name" value="ATP_synt_c"/>
    <property type="match status" value="1"/>
</dbReference>
<evidence type="ECO:0000256" key="6">
    <source>
        <dbReference type="ARBA" id="ARBA00022781"/>
    </source>
</evidence>
<evidence type="ECO:0000256" key="3">
    <source>
        <dbReference type="ARBA" id="ARBA00022448"/>
    </source>
</evidence>
<dbReference type="InterPro" id="IPR000454">
    <property type="entry name" value="ATP_synth_F0_csu"/>
</dbReference>
<comment type="caution">
    <text evidence="15">The sequence shown here is derived from an EMBL/GenBank/DDBJ whole genome shotgun (WGS) entry which is preliminary data.</text>
</comment>
<dbReference type="InterPro" id="IPR005953">
    <property type="entry name" value="ATP_synth_csu_bac/chlpt"/>
</dbReference>
<gene>
    <name evidence="13 15" type="primary">atpE</name>
    <name evidence="15" type="ORF">bsdE14_01640</name>
</gene>
<evidence type="ECO:0000259" key="14">
    <source>
        <dbReference type="Pfam" id="PF00137"/>
    </source>
</evidence>
<evidence type="ECO:0000256" key="11">
    <source>
        <dbReference type="ARBA" id="ARBA00023310"/>
    </source>
</evidence>
<evidence type="ECO:0000313" key="16">
    <source>
        <dbReference type="Proteomes" id="UP001208567"/>
    </source>
</evidence>
<dbReference type="Proteomes" id="UP001208567">
    <property type="component" value="Unassembled WGS sequence"/>
</dbReference>
<keyword evidence="7 13" id="KW-1133">Transmembrane helix</keyword>
<dbReference type="PRINTS" id="PR00124">
    <property type="entry name" value="ATPASEC"/>
</dbReference>
<evidence type="ECO:0000256" key="8">
    <source>
        <dbReference type="ARBA" id="ARBA00023065"/>
    </source>
</evidence>
<feature type="transmembrane region" description="Helical" evidence="13">
    <location>
        <begin position="47"/>
        <end position="71"/>
    </location>
</feature>
<keyword evidence="4 13" id="KW-0138">CF(0)</keyword>
<reference evidence="15 16" key="1">
    <citation type="journal article" date="2024" name="Int. J. Syst. Evol. Microbiol.">
        <title>Clostridium omnivorum sp. nov., isolated from anoxic soil under the treatment of reductive soil disinfestation.</title>
        <authorList>
            <person name="Ueki A."/>
            <person name="Tonouchi A."/>
            <person name="Kaku N."/>
            <person name="Honma S."/>
            <person name="Ueki K."/>
        </authorList>
    </citation>
    <scope>NUCLEOTIDE SEQUENCE [LARGE SCALE GENOMIC DNA]</scope>
    <source>
        <strain evidence="15 16">E14</strain>
    </source>
</reference>
<keyword evidence="3 13" id="KW-0813">Transport</keyword>
<evidence type="ECO:0000256" key="2">
    <source>
        <dbReference type="ARBA" id="ARBA00006704"/>
    </source>
</evidence>
<evidence type="ECO:0000313" key="15">
    <source>
        <dbReference type="EMBL" id="GLC28754.1"/>
    </source>
</evidence>
<feature type="transmembrane region" description="Helical" evidence="13">
    <location>
        <begin position="6"/>
        <end position="26"/>
    </location>
</feature>
<name>A0ABQ5N0M3_9CLOT</name>
<organism evidence="15 16">
    <name type="scientific">Clostridium omnivorum</name>
    <dbReference type="NCBI Taxonomy" id="1604902"/>
    <lineage>
        <taxon>Bacteria</taxon>
        <taxon>Bacillati</taxon>
        <taxon>Bacillota</taxon>
        <taxon>Clostridia</taxon>
        <taxon>Eubacteriales</taxon>
        <taxon>Clostridiaceae</taxon>
        <taxon>Clostridium</taxon>
    </lineage>
</organism>
<accession>A0ABQ5N0M3</accession>
<dbReference type="SUPFAM" id="SSF81333">
    <property type="entry name" value="F1F0 ATP synthase subunit C"/>
    <property type="match status" value="1"/>
</dbReference>
<keyword evidence="9 13" id="KW-0446">Lipid-binding</keyword>
<dbReference type="InterPro" id="IPR038662">
    <property type="entry name" value="ATP_synth_F0_csu_sf"/>
</dbReference>
<evidence type="ECO:0000256" key="5">
    <source>
        <dbReference type="ARBA" id="ARBA00022692"/>
    </source>
</evidence>
<dbReference type="CDD" id="cd18184">
    <property type="entry name" value="ATP-synt_Fo_c_NaATPase"/>
    <property type="match status" value="1"/>
</dbReference>
<dbReference type="PANTHER" id="PTHR10031:SF0">
    <property type="entry name" value="ATPASE PROTEIN 9"/>
    <property type="match status" value="1"/>
</dbReference>
<keyword evidence="13" id="KW-1003">Cell membrane</keyword>
<comment type="function">
    <text evidence="13">Key component of the F(0) channel; it plays a direct role in translocation across the membrane. A homomeric c-ring of between 10-14 subunits forms the central stalk rotor element with the F(1) delta and epsilon subunits.</text>
</comment>
<evidence type="ECO:0000256" key="7">
    <source>
        <dbReference type="ARBA" id="ARBA00022989"/>
    </source>
</evidence>
<comment type="similarity">
    <text evidence="2 13">Belongs to the ATPase C chain family.</text>
</comment>